<dbReference type="AlphaFoldDB" id="A0A7C9CQ25"/>
<sequence>MELFLELVLTVCLSLIITSLFAKLVAMQPTGLEKDESIEEAIKIDRFQWIPLQEEVIQFEEPKSQGKSLVEFHNVAVIDDKDGKSNLKRDDSDEDPSSELVENLLVEEESSNGGERKLCEIEIESTEEGLESEDENEKDGWIEIGRQDFQELLGNKEGSS</sequence>
<organism evidence="2">
    <name type="scientific">Opuntia streptacantha</name>
    <name type="common">Prickly pear cactus</name>
    <name type="synonym">Opuntia cardona</name>
    <dbReference type="NCBI Taxonomy" id="393608"/>
    <lineage>
        <taxon>Eukaryota</taxon>
        <taxon>Viridiplantae</taxon>
        <taxon>Streptophyta</taxon>
        <taxon>Embryophyta</taxon>
        <taxon>Tracheophyta</taxon>
        <taxon>Spermatophyta</taxon>
        <taxon>Magnoliopsida</taxon>
        <taxon>eudicotyledons</taxon>
        <taxon>Gunneridae</taxon>
        <taxon>Pentapetalae</taxon>
        <taxon>Caryophyllales</taxon>
        <taxon>Cactineae</taxon>
        <taxon>Cactaceae</taxon>
        <taxon>Opuntioideae</taxon>
        <taxon>Opuntia</taxon>
    </lineage>
</organism>
<proteinExistence type="predicted"/>
<accession>A0A7C9CQ25</accession>
<evidence type="ECO:0000256" key="1">
    <source>
        <dbReference type="SAM" id="MobiDB-lite"/>
    </source>
</evidence>
<dbReference type="EMBL" id="GISG01041450">
    <property type="protein sequence ID" value="MBA4623002.1"/>
    <property type="molecule type" value="Transcribed_RNA"/>
</dbReference>
<protein>
    <submittedName>
        <fullName evidence="2">Uncharacterized protein</fullName>
    </submittedName>
</protein>
<reference evidence="2" key="2">
    <citation type="submission" date="2020-07" db="EMBL/GenBank/DDBJ databases">
        <authorList>
            <person name="Vera ALvarez R."/>
            <person name="Arias-Moreno D.M."/>
            <person name="Jimenez-Jacinto V."/>
            <person name="Jimenez-Bremont J.F."/>
            <person name="Swaminathan K."/>
            <person name="Moose S.P."/>
            <person name="Guerrero-Gonzalez M.L."/>
            <person name="Marino-Ramirez L."/>
            <person name="Landsman D."/>
            <person name="Rodriguez-Kessler M."/>
            <person name="Delgado-Sanchez P."/>
        </authorList>
    </citation>
    <scope>NUCLEOTIDE SEQUENCE</scope>
    <source>
        <tissue evidence="2">Cladode</tissue>
    </source>
</reference>
<feature type="compositionally biased region" description="Acidic residues" evidence="1">
    <location>
        <begin position="121"/>
        <end position="137"/>
    </location>
</feature>
<reference evidence="2" key="1">
    <citation type="journal article" date="2013" name="J. Plant Res.">
        <title>Effect of fungi and light on seed germination of three Opuntia species from semiarid lands of central Mexico.</title>
        <authorList>
            <person name="Delgado-Sanchez P."/>
            <person name="Jimenez-Bremont J.F."/>
            <person name="Guerrero-Gonzalez Mde L."/>
            <person name="Flores J."/>
        </authorList>
    </citation>
    <scope>NUCLEOTIDE SEQUENCE</scope>
    <source>
        <tissue evidence="2">Cladode</tissue>
    </source>
</reference>
<name>A0A7C9CQ25_OPUST</name>
<feature type="region of interest" description="Disordered" evidence="1">
    <location>
        <begin position="105"/>
        <end position="142"/>
    </location>
</feature>
<evidence type="ECO:0000313" key="2">
    <source>
        <dbReference type="EMBL" id="MBA4623002.1"/>
    </source>
</evidence>